<evidence type="ECO:0000313" key="2">
    <source>
        <dbReference type="Proteomes" id="UP000827976"/>
    </source>
</evidence>
<keyword evidence="2" id="KW-1185">Reference proteome</keyword>
<comment type="caution">
    <text evidence="1">The sequence shown here is derived from an EMBL/GenBank/DDBJ whole genome shotgun (WGS) entry which is preliminary data.</text>
</comment>
<gene>
    <name evidence="1" type="ORF">IHE45_20G095000</name>
</gene>
<dbReference type="EMBL" id="CM037030">
    <property type="protein sequence ID" value="KAH7652016.1"/>
    <property type="molecule type" value="Genomic_DNA"/>
</dbReference>
<dbReference type="Proteomes" id="UP000827976">
    <property type="component" value="Chromosome 20"/>
</dbReference>
<reference evidence="2" key="1">
    <citation type="journal article" date="2022" name="Nat. Commun.">
        <title>Chromosome evolution and the genetic basis of agronomically important traits in greater yam.</title>
        <authorList>
            <person name="Bredeson J.V."/>
            <person name="Lyons J.B."/>
            <person name="Oniyinde I.O."/>
            <person name="Okereke N.R."/>
            <person name="Kolade O."/>
            <person name="Nnabue I."/>
            <person name="Nwadili C.O."/>
            <person name="Hribova E."/>
            <person name="Parker M."/>
            <person name="Nwogha J."/>
            <person name="Shu S."/>
            <person name="Carlson J."/>
            <person name="Kariba R."/>
            <person name="Muthemba S."/>
            <person name="Knop K."/>
            <person name="Barton G.J."/>
            <person name="Sherwood A.V."/>
            <person name="Lopez-Montes A."/>
            <person name="Asiedu R."/>
            <person name="Jamnadass R."/>
            <person name="Muchugi A."/>
            <person name="Goodstein D."/>
            <person name="Egesi C.N."/>
            <person name="Featherston J."/>
            <person name="Asfaw A."/>
            <person name="Simpson G.G."/>
            <person name="Dolezel J."/>
            <person name="Hendre P.S."/>
            <person name="Van Deynze A."/>
            <person name="Kumar P.L."/>
            <person name="Obidiegwu J.E."/>
            <person name="Bhattacharjee R."/>
            <person name="Rokhsar D.S."/>
        </authorList>
    </citation>
    <scope>NUCLEOTIDE SEQUENCE [LARGE SCALE GENOMIC DNA]</scope>
    <source>
        <strain evidence="2">cv. TDa95/00328</strain>
    </source>
</reference>
<name>A0ACB7TU14_DIOAL</name>
<organism evidence="1 2">
    <name type="scientific">Dioscorea alata</name>
    <name type="common">Purple yam</name>
    <dbReference type="NCBI Taxonomy" id="55571"/>
    <lineage>
        <taxon>Eukaryota</taxon>
        <taxon>Viridiplantae</taxon>
        <taxon>Streptophyta</taxon>
        <taxon>Embryophyta</taxon>
        <taxon>Tracheophyta</taxon>
        <taxon>Spermatophyta</taxon>
        <taxon>Magnoliopsida</taxon>
        <taxon>Liliopsida</taxon>
        <taxon>Dioscoreales</taxon>
        <taxon>Dioscoreaceae</taxon>
        <taxon>Dioscorea</taxon>
    </lineage>
</organism>
<proteinExistence type="predicted"/>
<sequence length="63" mass="6838">MMSSMTLPTLLLAYFVISIILHPCLALPPPSPSDVPKADAKMIDQAIGYVLMLVALVVTYLIH</sequence>
<accession>A0ACB7TU14</accession>
<protein>
    <submittedName>
        <fullName evidence="1">Arabinogalactan protein 16/20/22/41</fullName>
    </submittedName>
</protein>
<evidence type="ECO:0000313" key="1">
    <source>
        <dbReference type="EMBL" id="KAH7652016.1"/>
    </source>
</evidence>